<keyword evidence="2" id="KW-1185">Reference proteome</keyword>
<dbReference type="Proteomes" id="UP000243723">
    <property type="component" value="Unassembled WGS sequence"/>
</dbReference>
<protein>
    <submittedName>
        <fullName evidence="1">Uncharacterized protein</fullName>
    </submittedName>
</protein>
<evidence type="ECO:0000313" key="2">
    <source>
        <dbReference type="Proteomes" id="UP000243723"/>
    </source>
</evidence>
<accession>A0A2P7YPY1</accession>
<organism evidence="1 2">
    <name type="scientific">Elsinoe australis</name>
    <dbReference type="NCBI Taxonomy" id="40998"/>
    <lineage>
        <taxon>Eukaryota</taxon>
        <taxon>Fungi</taxon>
        <taxon>Dikarya</taxon>
        <taxon>Ascomycota</taxon>
        <taxon>Pezizomycotina</taxon>
        <taxon>Dothideomycetes</taxon>
        <taxon>Dothideomycetidae</taxon>
        <taxon>Myriangiales</taxon>
        <taxon>Elsinoaceae</taxon>
        <taxon>Elsinoe</taxon>
    </lineage>
</organism>
<sequence>MNATIELGKLKEKEMASEHLKDMLTDEQRVGWESMWNEERKVSDDTPRVKDTLGTADPGYIYAPPQLMQAGHLRNRAATKSPTQNNTLLLVANETVPISHDLLDLFYDPHCVFYMSFHSRTQIMYYFHQLFDISDNPIPLGDTYEPDWGCEVAPTFTNMHLMPLWNIGNVTMEGVDQCFERVASTMTAVLRSTVNTTKPANQPVIGTTTVIKTCAAVTWP</sequence>
<proteinExistence type="predicted"/>
<dbReference type="AlphaFoldDB" id="A0A2P7YPY1"/>
<evidence type="ECO:0000313" key="1">
    <source>
        <dbReference type="EMBL" id="PSK38021.1"/>
    </source>
</evidence>
<comment type="caution">
    <text evidence="1">The sequence shown here is derived from an EMBL/GenBank/DDBJ whole genome shotgun (WGS) entry which is preliminary data.</text>
</comment>
<gene>
    <name evidence="1" type="ORF">B9Z65_1212</name>
</gene>
<name>A0A2P7YPY1_9PEZI</name>
<dbReference type="OrthoDB" id="5242705at2759"/>
<dbReference type="EMBL" id="NHZQ01000404">
    <property type="protein sequence ID" value="PSK38021.1"/>
    <property type="molecule type" value="Genomic_DNA"/>
</dbReference>
<reference evidence="1 2" key="1">
    <citation type="submission" date="2017-05" db="EMBL/GenBank/DDBJ databases">
        <title>Draft genome sequence of Elsinoe australis.</title>
        <authorList>
            <person name="Cheng Q."/>
        </authorList>
    </citation>
    <scope>NUCLEOTIDE SEQUENCE [LARGE SCALE GENOMIC DNA]</scope>
    <source>
        <strain evidence="1 2">NL1</strain>
    </source>
</reference>